<dbReference type="SMART" id="SM00082">
    <property type="entry name" value="LRRCT"/>
    <property type="match status" value="1"/>
</dbReference>
<dbReference type="AlphaFoldDB" id="A0AAE0T5Z9"/>
<organism evidence="7 8">
    <name type="scientific">Potamilus streckersoni</name>
    <dbReference type="NCBI Taxonomy" id="2493646"/>
    <lineage>
        <taxon>Eukaryota</taxon>
        <taxon>Metazoa</taxon>
        <taxon>Spiralia</taxon>
        <taxon>Lophotrochozoa</taxon>
        <taxon>Mollusca</taxon>
        <taxon>Bivalvia</taxon>
        <taxon>Autobranchia</taxon>
        <taxon>Heteroconchia</taxon>
        <taxon>Palaeoheterodonta</taxon>
        <taxon>Unionida</taxon>
        <taxon>Unionoidea</taxon>
        <taxon>Unionidae</taxon>
        <taxon>Ambleminae</taxon>
        <taxon>Lampsilini</taxon>
        <taxon>Potamilus</taxon>
    </lineage>
</organism>
<dbReference type="EMBL" id="JAEAOA010000970">
    <property type="protein sequence ID" value="KAK3604452.1"/>
    <property type="molecule type" value="Genomic_DNA"/>
</dbReference>
<reference evidence="7" key="3">
    <citation type="submission" date="2023-05" db="EMBL/GenBank/DDBJ databases">
        <authorList>
            <person name="Smith C.H."/>
        </authorList>
    </citation>
    <scope>NUCLEOTIDE SEQUENCE</scope>
    <source>
        <strain evidence="7">CHS0354</strain>
        <tissue evidence="7">Mantle</tissue>
    </source>
</reference>
<name>A0AAE0T5Z9_9BIVA</name>
<dbReference type="SUPFAM" id="SSF52058">
    <property type="entry name" value="L domain-like"/>
    <property type="match status" value="1"/>
</dbReference>
<keyword evidence="3" id="KW-0677">Repeat</keyword>
<proteinExistence type="predicted"/>
<keyword evidence="8" id="KW-1185">Reference proteome</keyword>
<dbReference type="InterPro" id="IPR003591">
    <property type="entry name" value="Leu-rich_rpt_typical-subtyp"/>
</dbReference>
<sequence length="410" mass="43872">MKMTLILVAFVLLLILKTVFSASPVGCTINNTKAVCSYQNWSPPLSDSNFNPDPYQIEVYNITGQLISGAFSGLGGSTSSTGNADLYILLDCGLSDVQIQNDTFTSNLDWVKSLYIRVCNVRSGILANTFTHLTKLQKLEITEGILGSMNGNSFIGLTAVKTLKITADFLDQTFPSGLLTKLTAVETIEITSADLTALPLGAFNGLSKLKTVDLSTNSLTTIPSGSFDSLIALTNLNLDNNPWNCTCDLAWLSTWMLYTGVSSTVTCNTPATYKGLSLGRTITALGCLSNTATVTVTSAAATDSSSSTSSNTLLYAALVVAGVAMFASLITGTVACCMCYKMKSPMDSSYKVKPADTVSKLDNNNGTANGRNDTFHDYMFRKSSPRSVSSREPRVSPILDINYNVPKSRF</sequence>
<dbReference type="PANTHER" id="PTHR24369:SF210">
    <property type="entry name" value="CHAOPTIN-RELATED"/>
    <property type="match status" value="1"/>
</dbReference>
<feature type="transmembrane region" description="Helical" evidence="4">
    <location>
        <begin position="313"/>
        <end position="340"/>
    </location>
</feature>
<dbReference type="PANTHER" id="PTHR24369">
    <property type="entry name" value="ANTIGEN BSP, PUTATIVE-RELATED"/>
    <property type="match status" value="1"/>
</dbReference>
<keyword evidence="4" id="KW-0472">Membrane</keyword>
<evidence type="ECO:0000256" key="2">
    <source>
        <dbReference type="ARBA" id="ARBA00022729"/>
    </source>
</evidence>
<keyword evidence="4" id="KW-1133">Transmembrane helix</keyword>
<evidence type="ECO:0000256" key="4">
    <source>
        <dbReference type="SAM" id="Phobius"/>
    </source>
</evidence>
<feature type="domain" description="LRRCT" evidence="6">
    <location>
        <begin position="241"/>
        <end position="288"/>
    </location>
</feature>
<keyword evidence="4" id="KW-0812">Transmembrane</keyword>
<dbReference type="InterPro" id="IPR000483">
    <property type="entry name" value="Cys-rich_flank_reg_C"/>
</dbReference>
<reference evidence="7" key="1">
    <citation type="journal article" date="2021" name="Genome Biol. Evol.">
        <title>A High-Quality Reference Genome for a Parasitic Bivalve with Doubly Uniparental Inheritance (Bivalvia: Unionida).</title>
        <authorList>
            <person name="Smith C.H."/>
        </authorList>
    </citation>
    <scope>NUCLEOTIDE SEQUENCE</scope>
    <source>
        <strain evidence="7">CHS0354</strain>
    </source>
</reference>
<comment type="caution">
    <text evidence="7">The sequence shown here is derived from an EMBL/GenBank/DDBJ whole genome shotgun (WGS) entry which is preliminary data.</text>
</comment>
<dbReference type="Gene3D" id="3.80.10.10">
    <property type="entry name" value="Ribonuclease Inhibitor"/>
    <property type="match status" value="1"/>
</dbReference>
<protein>
    <recommendedName>
        <fullName evidence="6">LRRCT domain-containing protein</fullName>
    </recommendedName>
</protein>
<keyword evidence="1" id="KW-0433">Leucine-rich repeat</keyword>
<dbReference type="InterPro" id="IPR050541">
    <property type="entry name" value="LRR_TM_domain-containing"/>
</dbReference>
<gene>
    <name evidence="7" type="ORF">CHS0354_015627</name>
</gene>
<feature type="chain" id="PRO_5042270848" description="LRRCT domain-containing protein" evidence="5">
    <location>
        <begin position="22"/>
        <end position="410"/>
    </location>
</feature>
<evidence type="ECO:0000256" key="5">
    <source>
        <dbReference type="SAM" id="SignalP"/>
    </source>
</evidence>
<evidence type="ECO:0000313" key="7">
    <source>
        <dbReference type="EMBL" id="KAK3604452.1"/>
    </source>
</evidence>
<feature type="signal peptide" evidence="5">
    <location>
        <begin position="1"/>
        <end position="21"/>
    </location>
</feature>
<dbReference type="Proteomes" id="UP001195483">
    <property type="component" value="Unassembled WGS sequence"/>
</dbReference>
<dbReference type="Pfam" id="PF13855">
    <property type="entry name" value="LRR_8"/>
    <property type="match status" value="1"/>
</dbReference>
<evidence type="ECO:0000256" key="3">
    <source>
        <dbReference type="ARBA" id="ARBA00022737"/>
    </source>
</evidence>
<evidence type="ECO:0000256" key="1">
    <source>
        <dbReference type="ARBA" id="ARBA00022614"/>
    </source>
</evidence>
<reference evidence="7" key="2">
    <citation type="journal article" date="2021" name="Genome Biol. Evol.">
        <title>Developing a high-quality reference genome for a parasitic bivalve with doubly uniparental inheritance (Bivalvia: Unionida).</title>
        <authorList>
            <person name="Smith C.H."/>
        </authorList>
    </citation>
    <scope>NUCLEOTIDE SEQUENCE</scope>
    <source>
        <strain evidence="7">CHS0354</strain>
        <tissue evidence="7">Mantle</tissue>
    </source>
</reference>
<dbReference type="InterPro" id="IPR032675">
    <property type="entry name" value="LRR_dom_sf"/>
</dbReference>
<accession>A0AAE0T5Z9</accession>
<dbReference type="GO" id="GO:0005886">
    <property type="term" value="C:plasma membrane"/>
    <property type="evidence" value="ECO:0007669"/>
    <property type="project" value="TreeGrafter"/>
</dbReference>
<evidence type="ECO:0000313" key="8">
    <source>
        <dbReference type="Proteomes" id="UP001195483"/>
    </source>
</evidence>
<dbReference type="InterPro" id="IPR001611">
    <property type="entry name" value="Leu-rich_rpt"/>
</dbReference>
<keyword evidence="2 5" id="KW-0732">Signal</keyword>
<evidence type="ECO:0000259" key="6">
    <source>
        <dbReference type="SMART" id="SM00082"/>
    </source>
</evidence>
<dbReference type="SMART" id="SM00369">
    <property type="entry name" value="LRR_TYP"/>
    <property type="match status" value="2"/>
</dbReference>